<keyword evidence="5" id="KW-0645">Protease</keyword>
<protein>
    <submittedName>
        <fullName evidence="11">Uncharacterized protein</fullName>
    </submittedName>
</protein>
<evidence type="ECO:0000256" key="10">
    <source>
        <dbReference type="SAM" id="Phobius"/>
    </source>
</evidence>
<dbReference type="GO" id="GO:0046872">
    <property type="term" value="F:metal ion binding"/>
    <property type="evidence" value="ECO:0007669"/>
    <property type="project" value="UniProtKB-KW"/>
</dbReference>
<reference evidence="11 12" key="1">
    <citation type="journal article" date="2021" name="Nat. Plants">
        <title>The Taxus genome provides insights into paclitaxel biosynthesis.</title>
        <authorList>
            <person name="Xiong X."/>
            <person name="Gou J."/>
            <person name="Liao Q."/>
            <person name="Li Y."/>
            <person name="Zhou Q."/>
            <person name="Bi G."/>
            <person name="Li C."/>
            <person name="Du R."/>
            <person name="Wang X."/>
            <person name="Sun T."/>
            <person name="Guo L."/>
            <person name="Liang H."/>
            <person name="Lu P."/>
            <person name="Wu Y."/>
            <person name="Zhang Z."/>
            <person name="Ro D.K."/>
            <person name="Shang Y."/>
            <person name="Huang S."/>
            <person name="Yan J."/>
        </authorList>
    </citation>
    <scope>NUCLEOTIDE SEQUENCE [LARGE SCALE GENOMIC DNA]</scope>
    <source>
        <strain evidence="11">Ta-2019</strain>
    </source>
</reference>
<evidence type="ECO:0000256" key="6">
    <source>
        <dbReference type="ARBA" id="ARBA00022723"/>
    </source>
</evidence>
<dbReference type="GO" id="GO:0005737">
    <property type="term" value="C:cytoplasm"/>
    <property type="evidence" value="ECO:0007669"/>
    <property type="project" value="UniProtKB-SubCell"/>
</dbReference>
<keyword evidence="12" id="KW-1185">Reference proteome</keyword>
<evidence type="ECO:0000256" key="7">
    <source>
        <dbReference type="ARBA" id="ARBA00022801"/>
    </source>
</evidence>
<accession>A0AA38FGJ5</accession>
<comment type="subcellular location">
    <subcellularLocation>
        <location evidence="2">Cytoplasm</location>
    </subcellularLocation>
</comment>
<dbReference type="Gene3D" id="1.20.1050.40">
    <property type="entry name" value="Endopeptidase. Chain P, domain 1"/>
    <property type="match status" value="1"/>
</dbReference>
<dbReference type="SUPFAM" id="SSF55486">
    <property type="entry name" value="Metalloproteases ('zincins'), catalytic domain"/>
    <property type="match status" value="1"/>
</dbReference>
<evidence type="ECO:0000313" key="12">
    <source>
        <dbReference type="Proteomes" id="UP000824469"/>
    </source>
</evidence>
<dbReference type="PANTHER" id="PTHR11804">
    <property type="entry name" value="PROTEASE M3 THIMET OLIGOPEPTIDASE-RELATED"/>
    <property type="match status" value="1"/>
</dbReference>
<name>A0AA38FGJ5_TAXCH</name>
<evidence type="ECO:0000256" key="8">
    <source>
        <dbReference type="ARBA" id="ARBA00022833"/>
    </source>
</evidence>
<evidence type="ECO:0000256" key="3">
    <source>
        <dbReference type="ARBA" id="ARBA00006040"/>
    </source>
</evidence>
<dbReference type="AlphaFoldDB" id="A0AA38FGJ5"/>
<dbReference type="InterPro" id="IPR024080">
    <property type="entry name" value="Neurolysin/TOP_N"/>
</dbReference>
<dbReference type="Gene3D" id="1.10.1370.10">
    <property type="entry name" value="Neurolysin, domain 3"/>
    <property type="match status" value="1"/>
</dbReference>
<evidence type="ECO:0000256" key="1">
    <source>
        <dbReference type="ARBA" id="ARBA00001947"/>
    </source>
</evidence>
<dbReference type="InterPro" id="IPR024077">
    <property type="entry name" value="Neurolysin/TOP_dom2"/>
</dbReference>
<dbReference type="GO" id="GO:0006508">
    <property type="term" value="P:proteolysis"/>
    <property type="evidence" value="ECO:0007669"/>
    <property type="project" value="UniProtKB-KW"/>
</dbReference>
<dbReference type="GO" id="GO:0004222">
    <property type="term" value="F:metalloendopeptidase activity"/>
    <property type="evidence" value="ECO:0007669"/>
    <property type="project" value="InterPro"/>
</dbReference>
<dbReference type="FunFam" id="1.20.1050.40:FF:000001">
    <property type="entry name" value="Thimet oligopeptidase 1"/>
    <property type="match status" value="1"/>
</dbReference>
<keyword evidence="7" id="KW-0378">Hydrolase</keyword>
<evidence type="ECO:0000313" key="11">
    <source>
        <dbReference type="EMBL" id="KAH9301450.1"/>
    </source>
</evidence>
<gene>
    <name evidence="11" type="ORF">KI387_013033</name>
</gene>
<proteinExistence type="inferred from homology"/>
<evidence type="ECO:0000256" key="2">
    <source>
        <dbReference type="ARBA" id="ARBA00004496"/>
    </source>
</evidence>
<dbReference type="InterPro" id="IPR045090">
    <property type="entry name" value="Pept_M3A_M3B"/>
</dbReference>
<evidence type="ECO:0000256" key="5">
    <source>
        <dbReference type="ARBA" id="ARBA00022670"/>
    </source>
</evidence>
<keyword evidence="10" id="KW-0812">Transmembrane</keyword>
<comment type="cofactor">
    <cofactor evidence="1">
        <name>Zn(2+)</name>
        <dbReference type="ChEBI" id="CHEBI:29105"/>
    </cofactor>
</comment>
<comment type="caution">
    <text evidence="11">The sequence shown here is derived from an EMBL/GenBank/DDBJ whole genome shotgun (WGS) entry which is preliminary data.</text>
</comment>
<keyword evidence="4" id="KW-0963">Cytoplasm</keyword>
<dbReference type="EMBL" id="JAHRHJ020000009">
    <property type="protein sequence ID" value="KAH9301450.1"/>
    <property type="molecule type" value="Genomic_DNA"/>
</dbReference>
<organism evidence="11 12">
    <name type="scientific">Taxus chinensis</name>
    <name type="common">Chinese yew</name>
    <name type="synonym">Taxus wallichiana var. chinensis</name>
    <dbReference type="NCBI Taxonomy" id="29808"/>
    <lineage>
        <taxon>Eukaryota</taxon>
        <taxon>Viridiplantae</taxon>
        <taxon>Streptophyta</taxon>
        <taxon>Embryophyta</taxon>
        <taxon>Tracheophyta</taxon>
        <taxon>Spermatophyta</taxon>
        <taxon>Pinopsida</taxon>
        <taxon>Pinidae</taxon>
        <taxon>Conifers II</taxon>
        <taxon>Cupressales</taxon>
        <taxon>Taxaceae</taxon>
        <taxon>Taxus</taxon>
    </lineage>
</organism>
<comment type="similarity">
    <text evidence="3">Belongs to the peptidase M3 family.</text>
</comment>
<dbReference type="PANTHER" id="PTHR11804:SF82">
    <property type="entry name" value="THIMET OLIGOPEPTIDASE-RELATED"/>
    <property type="match status" value="1"/>
</dbReference>
<evidence type="ECO:0000256" key="4">
    <source>
        <dbReference type="ARBA" id="ARBA00022490"/>
    </source>
</evidence>
<keyword evidence="6" id="KW-0479">Metal-binding</keyword>
<keyword evidence="8" id="KW-0862">Zinc</keyword>
<sequence length="316" mass="35982">MAGNPKRNVEKKMKRDIAVTVVGTAAIALIAGKALLSFLRRRLKAIPGIKICVNLTASEILNLADRIIAKSKQIYDSVAAVPLDKVSYIDVIVPLAELEAEQFHLVQSCVFPRMVSPLKDVQEASLEAEKKIDSHNVNCSMREDVYRVVKAFAAKGEWLDPEARRYVNHLVRDFERQGLNVISGRRTEIKWLKERIKELCNTFVRNLSEENHYLLFNDSDLAGMPSDFLKVIDPPPFLFRSTPVSFCKDLYPCHVVKEGDDELESENDGVDWRRKIPKNKCDEVEGIIDTRIKKACRMEYKGYLVKLKGKKFKDAT</sequence>
<dbReference type="Proteomes" id="UP000824469">
    <property type="component" value="Unassembled WGS sequence"/>
</dbReference>
<keyword evidence="9" id="KW-0482">Metalloprotease</keyword>
<dbReference type="GO" id="GO:0006518">
    <property type="term" value="P:peptide metabolic process"/>
    <property type="evidence" value="ECO:0007669"/>
    <property type="project" value="TreeGrafter"/>
</dbReference>
<keyword evidence="10" id="KW-1133">Transmembrane helix</keyword>
<feature type="transmembrane region" description="Helical" evidence="10">
    <location>
        <begin position="17"/>
        <end position="36"/>
    </location>
</feature>
<keyword evidence="10" id="KW-0472">Membrane</keyword>
<evidence type="ECO:0000256" key="9">
    <source>
        <dbReference type="ARBA" id="ARBA00023049"/>
    </source>
</evidence>